<dbReference type="PANTHER" id="PTHR12459:SF6">
    <property type="entry name" value="GB|AAD46013.1"/>
    <property type="match status" value="1"/>
</dbReference>
<gene>
    <name evidence="2" type="ORF">Poli38472_007815</name>
</gene>
<comment type="caution">
    <text evidence="2">The sequence shown here is derived from an EMBL/GenBank/DDBJ whole genome shotgun (WGS) entry which is preliminary data.</text>
</comment>
<dbReference type="PANTHER" id="PTHR12459">
    <property type="entry name" value="TRANSMEMBRANE PROTEIN 135-RELATED"/>
    <property type="match status" value="1"/>
</dbReference>
<dbReference type="AlphaFoldDB" id="A0A8K1FS23"/>
<keyword evidence="3" id="KW-1185">Reference proteome</keyword>
<organism evidence="2 3">
    <name type="scientific">Pythium oligandrum</name>
    <name type="common">Mycoparasitic fungus</name>
    <dbReference type="NCBI Taxonomy" id="41045"/>
    <lineage>
        <taxon>Eukaryota</taxon>
        <taxon>Sar</taxon>
        <taxon>Stramenopiles</taxon>
        <taxon>Oomycota</taxon>
        <taxon>Peronosporomycetes</taxon>
        <taxon>Pythiales</taxon>
        <taxon>Pythiaceae</taxon>
        <taxon>Pythium</taxon>
    </lineage>
</organism>
<accession>A0A8K1FS23</accession>
<dbReference type="OrthoDB" id="291792at2759"/>
<evidence type="ECO:0000313" key="2">
    <source>
        <dbReference type="EMBL" id="TMW68143.1"/>
    </source>
</evidence>
<name>A0A8K1FS23_PYTOL</name>
<dbReference type="Pfam" id="PF15982">
    <property type="entry name" value="TMEM135_C_rich"/>
    <property type="match status" value="1"/>
</dbReference>
<evidence type="ECO:0000259" key="1">
    <source>
        <dbReference type="Pfam" id="PF15982"/>
    </source>
</evidence>
<reference evidence="2" key="1">
    <citation type="submission" date="2019-03" db="EMBL/GenBank/DDBJ databases">
        <title>Long read genome sequence of the mycoparasitic Pythium oligandrum ATCC 38472 isolated from sugarbeet rhizosphere.</title>
        <authorList>
            <person name="Gaulin E."/>
        </authorList>
    </citation>
    <scope>NUCLEOTIDE SEQUENCE</scope>
    <source>
        <strain evidence="2">ATCC 38472_TT</strain>
    </source>
</reference>
<dbReference type="InterPro" id="IPR026749">
    <property type="entry name" value="Tmem135"/>
</dbReference>
<sequence length="500" mass="55543">MGHELPPSASATITPAMRDGKFKEGTVVALVESLAVDTDEGSSGIGSDVEDANEAKLAARPKLSRELAQAYEVGMRNFLVVYGARAGLALLLQAVKLLRKGNVKVLFSLDQFLGEKQLPFRVEAVSLGILVGGLSGGSKAIQALLRHGLAKLFPTLSTVSIGKFSSLASGAIAAALVAPAAGKYSRFFVLYVLSRALQSLYNIAKQRKMWHFWGSDWNHGDALLFALSNAQLMYGCVMRPDSVARGFYRFVLNVSPVEADVLQVVRQANRNLPIDTARLQRFVERKGMKLDFPLPQGCPDMISCRFVHHQTESCMRGIVDAFKDTYLISYPFYVTIFMVPTLLFKLKRLQSAPVQTLFRVFTNAARSNLFLAAYNAIYISLLCGQRRVVTKDHRFYYYLMGFGASSAIFFEPKHRRSEIAMYMLPRALDVVYCVLRDHHLAPSFKHGERMVFAVSMAILTYCYQHERDSMDPIVSSTLQRVLESSSSASTWSPPHLHASP</sequence>
<dbReference type="EMBL" id="SPLM01000003">
    <property type="protein sequence ID" value="TMW68143.1"/>
    <property type="molecule type" value="Genomic_DNA"/>
</dbReference>
<dbReference type="Proteomes" id="UP000794436">
    <property type="component" value="Unassembled WGS sequence"/>
</dbReference>
<evidence type="ECO:0000313" key="3">
    <source>
        <dbReference type="Proteomes" id="UP000794436"/>
    </source>
</evidence>
<dbReference type="InterPro" id="IPR031926">
    <property type="entry name" value="TMEM135_N"/>
</dbReference>
<feature type="domain" description="Transmembrane protein 135 N-terminal" evidence="1">
    <location>
        <begin position="308"/>
        <end position="427"/>
    </location>
</feature>
<protein>
    <recommendedName>
        <fullName evidence="1">Transmembrane protein 135 N-terminal domain-containing protein</fullName>
    </recommendedName>
</protein>
<proteinExistence type="predicted"/>